<protein>
    <submittedName>
        <fullName evidence="1">Uncharacterized protein</fullName>
    </submittedName>
</protein>
<name>A0A926XZ53_9BACT</name>
<evidence type="ECO:0000313" key="1">
    <source>
        <dbReference type="EMBL" id="MBD2700862.1"/>
    </source>
</evidence>
<dbReference type="Proteomes" id="UP000598820">
    <property type="component" value="Unassembled WGS sequence"/>
</dbReference>
<proteinExistence type="predicted"/>
<evidence type="ECO:0000313" key="2">
    <source>
        <dbReference type="Proteomes" id="UP000598820"/>
    </source>
</evidence>
<organism evidence="1 2">
    <name type="scientific">Spirosoma profusum</name>
    <dbReference type="NCBI Taxonomy" id="2771354"/>
    <lineage>
        <taxon>Bacteria</taxon>
        <taxon>Pseudomonadati</taxon>
        <taxon>Bacteroidota</taxon>
        <taxon>Cytophagia</taxon>
        <taxon>Cytophagales</taxon>
        <taxon>Cytophagaceae</taxon>
        <taxon>Spirosoma</taxon>
    </lineage>
</organism>
<gene>
    <name evidence="1" type="ORF">IC229_09445</name>
</gene>
<reference evidence="1" key="1">
    <citation type="submission" date="2020-09" db="EMBL/GenBank/DDBJ databases">
        <authorList>
            <person name="Kim M.K."/>
        </authorList>
    </citation>
    <scope>NUCLEOTIDE SEQUENCE</scope>
    <source>
        <strain evidence="1">BT702</strain>
    </source>
</reference>
<dbReference type="EMBL" id="JACWZY010000006">
    <property type="protein sequence ID" value="MBD2700862.1"/>
    <property type="molecule type" value="Genomic_DNA"/>
</dbReference>
<sequence length="56" mass="6089">MWVWMAAGADGIYDDSFHIGLDGTAVTLSPNSPNYNNGSTTWTWLKAAGVRHSESM</sequence>
<accession>A0A926XZ53</accession>
<dbReference type="AlphaFoldDB" id="A0A926XZ53"/>
<dbReference type="RefSeq" id="WP_190886721.1">
    <property type="nucleotide sequence ID" value="NZ_JACWZY010000006.1"/>
</dbReference>
<keyword evidence="2" id="KW-1185">Reference proteome</keyword>
<comment type="caution">
    <text evidence="1">The sequence shown here is derived from an EMBL/GenBank/DDBJ whole genome shotgun (WGS) entry which is preliminary data.</text>
</comment>